<dbReference type="EMBL" id="QVJI01000010">
    <property type="protein sequence ID" value="RFN62968.1"/>
    <property type="molecule type" value="Genomic_DNA"/>
</dbReference>
<protein>
    <submittedName>
        <fullName evidence="3">YqcC family protein</fullName>
    </submittedName>
</protein>
<dbReference type="Gene3D" id="1.20.1440.40">
    <property type="entry name" value="YqcC-like"/>
    <property type="match status" value="1"/>
</dbReference>
<dbReference type="RefSeq" id="WP_005656616.1">
    <property type="nucleotide sequence ID" value="NZ_AP018764.1"/>
</dbReference>
<sequence>MRNQTKQHLEQLQITMQQLNLWQTMPPAAEAFLSEEPFSIDTMSAEEWLQWVFIPRMQALLESGSALPHKIAISPYIEEAMKEFDELQQLLTPLVALEELLNNNQC</sequence>
<evidence type="ECO:0000313" key="3">
    <source>
        <dbReference type="EMBL" id="CAH0449540.1"/>
    </source>
</evidence>
<dbReference type="GO" id="GO:0044010">
    <property type="term" value="P:single-species biofilm formation"/>
    <property type="evidence" value="ECO:0007669"/>
    <property type="project" value="TreeGrafter"/>
</dbReference>
<proteinExistence type="predicted"/>
<dbReference type="Proteomes" id="UP000238866">
    <property type="component" value="Unassembled WGS sequence"/>
</dbReference>
<reference evidence="5 8" key="2">
    <citation type="submission" date="2017-02" db="EMBL/GenBank/DDBJ databases">
        <title>Haemophilus influenzae in COPD genome sequencing project.</title>
        <authorList>
            <person name="Murphy T.F."/>
            <person name="Kong Y."/>
            <person name="Nadendla S."/>
            <person name="Tettelin H."/>
            <person name="Pettigrew M."/>
        </authorList>
    </citation>
    <scope>NUCLEOTIDE SEQUENCE [LARGE SCALE GENOMIC DNA]</scope>
    <source>
        <strain evidence="5 8">13P36H1</strain>
    </source>
</reference>
<evidence type="ECO:0000313" key="9">
    <source>
        <dbReference type="Proteomes" id="UP000837924"/>
    </source>
</evidence>
<evidence type="ECO:0000313" key="4">
    <source>
        <dbReference type="EMBL" id="KIS35427.1"/>
    </source>
</evidence>
<reference evidence="3" key="5">
    <citation type="submission" date="2024-01" db="EMBL/GenBank/DDBJ databases">
        <authorList>
            <person name="Riesbeck K."/>
        </authorList>
    </citation>
    <scope>NUCLEOTIDE SEQUENCE</scope>
    <source>
        <strain evidence="3">KR271</strain>
    </source>
</reference>
<dbReference type="AlphaFoldDB" id="A0A0D0HSQ4"/>
<dbReference type="KEGG" id="hix:NTHI723_00121"/>
<dbReference type="OMA" id="LQWIFIP"/>
<reference evidence="9" key="4">
    <citation type="submission" date="2021-11" db="EMBL/GenBank/DDBJ databases">
        <authorList>
            <person name="Riesbeck K."/>
        </authorList>
    </citation>
    <scope>NUCLEOTIDE SEQUENCE [LARGE SCALE GENOMIC DNA]</scope>
</reference>
<dbReference type="SUPFAM" id="SSF158452">
    <property type="entry name" value="YqcC-like"/>
    <property type="match status" value="1"/>
</dbReference>
<organism evidence="4 7">
    <name type="scientific">Haemophilus influenzae</name>
    <dbReference type="NCBI Taxonomy" id="727"/>
    <lineage>
        <taxon>Bacteria</taxon>
        <taxon>Pseudomonadati</taxon>
        <taxon>Pseudomonadota</taxon>
        <taxon>Gammaproteobacteria</taxon>
        <taxon>Pasteurellales</taxon>
        <taxon>Pasteurellaceae</taxon>
        <taxon>Haemophilus</taxon>
    </lineage>
</organism>
<reference evidence="4 7" key="1">
    <citation type="submission" date="2014-05" db="EMBL/GenBank/DDBJ databases">
        <title>Methylome analysis of the phasevarions of Haemophilus influenzae.</title>
        <authorList>
            <person name="Atack J.M."/>
            <person name="Fox K.L."/>
            <person name="Power P.M."/>
            <person name="Clark T."/>
            <person name="Jurcisek J."/>
            <person name="Korlach J."/>
            <person name="Bakaletz L.O."/>
            <person name="Jennings M.P."/>
        </authorList>
    </citation>
    <scope>NUCLEOTIDE SEQUENCE [LARGE SCALE GENOMIC DNA]</scope>
    <source>
        <strain evidence="4 7">1209</strain>
    </source>
</reference>
<dbReference type="GeneID" id="93220419"/>
<evidence type="ECO:0000259" key="2">
    <source>
        <dbReference type="Pfam" id="PF04287"/>
    </source>
</evidence>
<dbReference type="InterPro" id="IPR036814">
    <property type="entry name" value="YqcC-like_sf"/>
</dbReference>
<dbReference type="KEGG" id="hih:NF38_07065"/>
<dbReference type="EMBL" id="OV040584">
    <property type="protein sequence ID" value="CAH0449540.1"/>
    <property type="molecule type" value="Genomic_DNA"/>
</dbReference>
<dbReference type="InterPro" id="IPR007384">
    <property type="entry name" value="UCP006257"/>
</dbReference>
<dbReference type="EMBL" id="JMQP01000002">
    <property type="protein sequence ID" value="KIS35427.1"/>
    <property type="molecule type" value="Genomic_DNA"/>
</dbReference>
<evidence type="ECO:0000313" key="5">
    <source>
        <dbReference type="EMBL" id="PRM20121.1"/>
    </source>
</evidence>
<gene>
    <name evidence="5" type="ORF">BVZ99_00031</name>
    <name evidence="6" type="ORF">CH627_07490</name>
    <name evidence="3" type="ORF">KRLU271_LOCUS1296</name>
    <name evidence="4" type="ORF">NTHI1209_01034</name>
</gene>
<evidence type="ECO:0000313" key="6">
    <source>
        <dbReference type="EMBL" id="RFN62968.1"/>
    </source>
</evidence>
<dbReference type="Proteomes" id="UP000837924">
    <property type="component" value="Chromosome"/>
</dbReference>
<evidence type="ECO:0000256" key="1">
    <source>
        <dbReference type="ARBA" id="ARBA00060999"/>
    </source>
</evidence>
<evidence type="ECO:0000313" key="7">
    <source>
        <dbReference type="Proteomes" id="UP000050700"/>
    </source>
</evidence>
<dbReference type="PATRIC" id="fig|727.534.peg.132"/>
<feature type="domain" description="YqcC-like" evidence="2">
    <location>
        <begin position="5"/>
        <end position="100"/>
    </location>
</feature>
<reference evidence="6" key="3">
    <citation type="submission" date="2018-08" db="EMBL/GenBank/DDBJ databases">
        <title>Antagonistic pleiotropy in the bifunctional surface protein FadL/P1 during adaptation of Haemophilus influenzae to chronic lung infection associated with COPD.</title>
        <authorList>
            <person name="Moleres J."/>
            <person name="Ehrlich R."/>
        </authorList>
    </citation>
    <scope>NUCLEOTIDE SEQUENCE [LARGE SCALE GENOMIC DNA]</scope>
    <source>
        <strain evidence="6">P668-6062</strain>
    </source>
</reference>
<evidence type="ECO:0000313" key="8">
    <source>
        <dbReference type="Proteomes" id="UP000238866"/>
    </source>
</evidence>
<dbReference type="FunFam" id="1.20.1440.40:FF:000001">
    <property type="entry name" value="DUF446 domain protein"/>
    <property type="match status" value="1"/>
</dbReference>
<comment type="similarity">
    <text evidence="1">To the N-terminal of E.carotovora exoenzyme regulation regulon ORF1. The C-terminal part is colinear with YqcB.</text>
</comment>
<dbReference type="Pfam" id="PF04287">
    <property type="entry name" value="DUF446"/>
    <property type="match status" value="1"/>
</dbReference>
<accession>A0A0D0HSQ4</accession>
<dbReference type="EMBL" id="MZLD01000004">
    <property type="protein sequence ID" value="PRM20121.1"/>
    <property type="molecule type" value="Genomic_DNA"/>
</dbReference>
<dbReference type="Proteomes" id="UP000050700">
    <property type="component" value="Unassembled WGS sequence"/>
</dbReference>
<dbReference type="PIRSF" id="PIRSF006257">
    <property type="entry name" value="UCP006257"/>
    <property type="match status" value="1"/>
</dbReference>
<dbReference type="InterPro" id="IPR023376">
    <property type="entry name" value="YqcC-like_dom"/>
</dbReference>
<dbReference type="PANTHER" id="PTHR39586:SF1">
    <property type="entry name" value="CYTOPLASMIC PROTEIN"/>
    <property type="match status" value="1"/>
</dbReference>
<name>A0A0D0HSQ4_HAEIF</name>
<dbReference type="PANTHER" id="PTHR39586">
    <property type="entry name" value="CYTOPLASMIC PROTEIN-RELATED"/>
    <property type="match status" value="1"/>
</dbReference>